<keyword evidence="2 5" id="KW-0533">Nickel</keyword>
<comment type="function">
    <text evidence="5">Involved in the maturation of [NiFe] hydrogenases. Required for nickel insertion into the metal center of the hydrogenase.</text>
</comment>
<sequence>MHEMSIAQSLIGIIQEEMKKHELTKLRTVRVKYGKLAAIVPDSLQFAFEACVIGTPLEGATLEMELLPLKLKCGECGTLFSPEDPNTLFVPCPKCGEGLGHEVLQGKELYLDNMEAE</sequence>
<evidence type="ECO:0000256" key="1">
    <source>
        <dbReference type="ARBA" id="ARBA00010748"/>
    </source>
</evidence>
<dbReference type="PANTHER" id="PTHR34535">
    <property type="entry name" value="HYDROGENASE MATURATION FACTOR HYPA"/>
    <property type="match status" value="1"/>
</dbReference>
<dbReference type="Pfam" id="PF01155">
    <property type="entry name" value="HypA"/>
    <property type="match status" value="1"/>
</dbReference>
<keyword evidence="7" id="KW-1185">Reference proteome</keyword>
<gene>
    <name evidence="5" type="primary">hypA</name>
    <name evidence="6" type="ORF">GGQ74_000196</name>
</gene>
<comment type="caution">
    <text evidence="6">The sequence shown here is derived from an EMBL/GenBank/DDBJ whole genome shotgun (WGS) entry which is preliminary data.</text>
</comment>
<evidence type="ECO:0000256" key="2">
    <source>
        <dbReference type="ARBA" id="ARBA00022596"/>
    </source>
</evidence>
<evidence type="ECO:0000256" key="3">
    <source>
        <dbReference type="ARBA" id="ARBA00022723"/>
    </source>
</evidence>
<accession>A0A846QCV5</accession>
<dbReference type="GO" id="GO:0016151">
    <property type="term" value="F:nickel cation binding"/>
    <property type="evidence" value="ECO:0007669"/>
    <property type="project" value="UniProtKB-UniRule"/>
</dbReference>
<protein>
    <recommendedName>
        <fullName evidence="5">Hydrogenase maturation factor HypA</fullName>
    </recommendedName>
</protein>
<dbReference type="RefSeq" id="WP_209280043.1">
    <property type="nucleotide sequence ID" value="NZ_JAATJA010000001.1"/>
</dbReference>
<evidence type="ECO:0000313" key="7">
    <source>
        <dbReference type="Proteomes" id="UP000580856"/>
    </source>
</evidence>
<dbReference type="GO" id="GO:0008270">
    <property type="term" value="F:zinc ion binding"/>
    <property type="evidence" value="ECO:0007669"/>
    <property type="project" value="UniProtKB-UniRule"/>
</dbReference>
<proteinExistence type="inferred from homology"/>
<feature type="binding site" evidence="5">
    <location>
        <position position="73"/>
    </location>
    <ligand>
        <name>Zn(2+)</name>
        <dbReference type="ChEBI" id="CHEBI:29105"/>
    </ligand>
</feature>
<keyword evidence="4 5" id="KW-0862">Zinc</keyword>
<dbReference type="InterPro" id="IPR020538">
    <property type="entry name" value="Hydgase_Ni_incorp_HypA/HybF_CS"/>
</dbReference>
<dbReference type="Proteomes" id="UP000580856">
    <property type="component" value="Unassembled WGS sequence"/>
</dbReference>
<feature type="binding site" evidence="5">
    <location>
        <position position="95"/>
    </location>
    <ligand>
        <name>Zn(2+)</name>
        <dbReference type="ChEBI" id="CHEBI:29105"/>
    </ligand>
</feature>
<dbReference type="PROSITE" id="PS01249">
    <property type="entry name" value="HYPA"/>
    <property type="match status" value="1"/>
</dbReference>
<organism evidence="6 7">
    <name type="scientific">Desulfobaculum xiamenense</name>
    <dbReference type="NCBI Taxonomy" id="995050"/>
    <lineage>
        <taxon>Bacteria</taxon>
        <taxon>Pseudomonadati</taxon>
        <taxon>Thermodesulfobacteriota</taxon>
        <taxon>Desulfovibrionia</taxon>
        <taxon>Desulfovibrionales</taxon>
        <taxon>Desulfovibrionaceae</taxon>
        <taxon>Desulfobaculum</taxon>
    </lineage>
</organism>
<evidence type="ECO:0000313" key="6">
    <source>
        <dbReference type="EMBL" id="NJB66556.1"/>
    </source>
</evidence>
<dbReference type="GO" id="GO:0051604">
    <property type="term" value="P:protein maturation"/>
    <property type="evidence" value="ECO:0007669"/>
    <property type="project" value="InterPro"/>
</dbReference>
<feature type="binding site" evidence="5">
    <location>
        <position position="2"/>
    </location>
    <ligand>
        <name>Ni(2+)</name>
        <dbReference type="ChEBI" id="CHEBI:49786"/>
    </ligand>
</feature>
<dbReference type="HAMAP" id="MF_00213">
    <property type="entry name" value="HypA_HybF"/>
    <property type="match status" value="1"/>
</dbReference>
<dbReference type="AlphaFoldDB" id="A0A846QCV5"/>
<dbReference type="InterPro" id="IPR000688">
    <property type="entry name" value="HypA/HybF"/>
</dbReference>
<evidence type="ECO:0000256" key="4">
    <source>
        <dbReference type="ARBA" id="ARBA00022833"/>
    </source>
</evidence>
<dbReference type="EMBL" id="JAATJA010000001">
    <property type="protein sequence ID" value="NJB66556.1"/>
    <property type="molecule type" value="Genomic_DNA"/>
</dbReference>
<evidence type="ECO:0000256" key="5">
    <source>
        <dbReference type="HAMAP-Rule" id="MF_00213"/>
    </source>
</evidence>
<dbReference type="PANTHER" id="PTHR34535:SF3">
    <property type="entry name" value="HYDROGENASE MATURATION FACTOR HYPA"/>
    <property type="match status" value="1"/>
</dbReference>
<keyword evidence="3 5" id="KW-0479">Metal-binding</keyword>
<dbReference type="Gene3D" id="3.30.2320.80">
    <property type="match status" value="1"/>
</dbReference>
<dbReference type="PIRSF" id="PIRSF004761">
    <property type="entry name" value="Hydrgn_mat_HypA"/>
    <property type="match status" value="1"/>
</dbReference>
<reference evidence="6 7" key="1">
    <citation type="submission" date="2020-03" db="EMBL/GenBank/DDBJ databases">
        <title>Genomic Encyclopedia of Type Strains, Phase IV (KMG-IV): sequencing the most valuable type-strain genomes for metagenomic binning, comparative biology and taxonomic classification.</title>
        <authorList>
            <person name="Goeker M."/>
        </authorList>
    </citation>
    <scope>NUCLEOTIDE SEQUENCE [LARGE SCALE GENOMIC DNA]</scope>
    <source>
        <strain evidence="6 7">DSM 24233</strain>
    </source>
</reference>
<name>A0A846QCV5_9BACT</name>
<feature type="binding site" evidence="5">
    <location>
        <position position="76"/>
    </location>
    <ligand>
        <name>Zn(2+)</name>
        <dbReference type="ChEBI" id="CHEBI:29105"/>
    </ligand>
</feature>
<comment type="similarity">
    <text evidence="1 5">Belongs to the HypA/HybF family.</text>
</comment>
<feature type="binding site" evidence="5">
    <location>
        <position position="92"/>
    </location>
    <ligand>
        <name>Zn(2+)</name>
        <dbReference type="ChEBI" id="CHEBI:29105"/>
    </ligand>
</feature>